<evidence type="ECO:0000313" key="2">
    <source>
        <dbReference type="EMBL" id="RKP11952.1"/>
    </source>
</evidence>
<proteinExistence type="predicted"/>
<dbReference type="AlphaFoldDB" id="A0A4P9Y0F8"/>
<protein>
    <submittedName>
        <fullName evidence="2">Uncharacterized protein</fullName>
    </submittedName>
</protein>
<dbReference type="EMBL" id="KZ988558">
    <property type="protein sequence ID" value="RKP11952.1"/>
    <property type="molecule type" value="Genomic_DNA"/>
</dbReference>
<reference evidence="3" key="1">
    <citation type="journal article" date="2018" name="Nat. Microbiol.">
        <title>Leveraging single-cell genomics to expand the fungal tree of life.</title>
        <authorList>
            <person name="Ahrendt S.R."/>
            <person name="Quandt C.A."/>
            <person name="Ciobanu D."/>
            <person name="Clum A."/>
            <person name="Salamov A."/>
            <person name="Andreopoulos B."/>
            <person name="Cheng J.F."/>
            <person name="Woyke T."/>
            <person name="Pelin A."/>
            <person name="Henrissat B."/>
            <person name="Reynolds N.K."/>
            <person name="Benny G.L."/>
            <person name="Smith M.E."/>
            <person name="James T.Y."/>
            <person name="Grigoriev I.V."/>
        </authorList>
    </citation>
    <scope>NUCLEOTIDE SEQUENCE [LARGE SCALE GENOMIC DNA]</scope>
</reference>
<evidence type="ECO:0000256" key="1">
    <source>
        <dbReference type="SAM" id="MobiDB-lite"/>
    </source>
</evidence>
<keyword evidence="3" id="KW-1185">Reference proteome</keyword>
<accession>A0A4P9Y0F8</accession>
<sequence>MCMGMGIGVVSRQRWCGSRVEAVWERKGERRAEEREKDWGRTDHAWRREVGIYSALGVMSGKDIPLTQDKEPNQRGGTDGWMRRMCRRPIWWDWRLRTKGDDDWEGREEKVQMMGRVKETSFTAHRGDGEERGWIMEEEEEENAGSSRYVCEGLDGDEREGGGDGQENLYVPPLGHLFMWVVEVECTAPVSGKVLGTGVMEDEGRAGRDDPHHA</sequence>
<gene>
    <name evidence="2" type="ORF">BJ684DRAFT_17513</name>
</gene>
<organism evidence="2 3">
    <name type="scientific">Piptocephalis cylindrospora</name>
    <dbReference type="NCBI Taxonomy" id="1907219"/>
    <lineage>
        <taxon>Eukaryota</taxon>
        <taxon>Fungi</taxon>
        <taxon>Fungi incertae sedis</taxon>
        <taxon>Zoopagomycota</taxon>
        <taxon>Zoopagomycotina</taxon>
        <taxon>Zoopagomycetes</taxon>
        <taxon>Zoopagales</taxon>
        <taxon>Piptocephalidaceae</taxon>
        <taxon>Piptocephalis</taxon>
    </lineage>
</organism>
<name>A0A4P9Y0F8_9FUNG</name>
<dbReference type="Proteomes" id="UP000267251">
    <property type="component" value="Unassembled WGS sequence"/>
</dbReference>
<evidence type="ECO:0000313" key="3">
    <source>
        <dbReference type="Proteomes" id="UP000267251"/>
    </source>
</evidence>
<feature type="region of interest" description="Disordered" evidence="1">
    <location>
        <begin position="139"/>
        <end position="166"/>
    </location>
</feature>